<evidence type="ECO:0000313" key="2">
    <source>
        <dbReference type="EMBL" id="KAA9394784.1"/>
    </source>
</evidence>
<keyword evidence="3" id="KW-1185">Reference proteome</keyword>
<gene>
    <name evidence="2" type="ORF">FCK90_04410</name>
</gene>
<dbReference type="AlphaFoldDB" id="A0A5J5KYP9"/>
<sequence length="206" mass="22285">MSEHGDERDEPVNVVHIADEVDAAAAALTRVRFAAESRGEGRLYGAAAKANLRNFGAAMDSPSATPVRKRDEQTDPRQLGGFSGAGASPRDPQGVGSVMQRFVSGRGWRTPVAVGSVMNMWPEIVGPYIAENCVPEAFEDTVLKVRCSSTAQATNLRMLESQILKRIETKLGTGIVTRLEIHGPVAPSWKRGRRTVRGRGPRDTYG</sequence>
<dbReference type="Pfam" id="PF05258">
    <property type="entry name" value="DciA"/>
    <property type="match status" value="1"/>
</dbReference>
<dbReference type="RefSeq" id="WP_158033097.1">
    <property type="nucleotide sequence ID" value="NZ_ML708613.1"/>
</dbReference>
<accession>A0A5J5KYP9</accession>
<organism evidence="2 3">
    <name type="scientific">Kocuria coralli</name>
    <dbReference type="NCBI Taxonomy" id="1461025"/>
    <lineage>
        <taxon>Bacteria</taxon>
        <taxon>Bacillati</taxon>
        <taxon>Actinomycetota</taxon>
        <taxon>Actinomycetes</taxon>
        <taxon>Micrococcales</taxon>
        <taxon>Micrococcaceae</taxon>
        <taxon>Kocuria</taxon>
    </lineage>
</organism>
<evidence type="ECO:0000313" key="3">
    <source>
        <dbReference type="Proteomes" id="UP000325957"/>
    </source>
</evidence>
<feature type="region of interest" description="Disordered" evidence="1">
    <location>
        <begin position="57"/>
        <end position="95"/>
    </location>
</feature>
<dbReference type="OrthoDB" id="5516926at2"/>
<reference evidence="2 3" key="1">
    <citation type="submission" date="2019-05" db="EMBL/GenBank/DDBJ databases">
        <title>Kocuria coralli sp. nov., a novel actinobacterium isolated from coral reef seawater.</title>
        <authorList>
            <person name="Li J."/>
        </authorList>
    </citation>
    <scope>NUCLEOTIDE SEQUENCE [LARGE SCALE GENOMIC DNA]</scope>
    <source>
        <strain evidence="2 3">SCSIO 13007</strain>
    </source>
</reference>
<dbReference type="InterPro" id="IPR007922">
    <property type="entry name" value="DciA-like"/>
</dbReference>
<comment type="caution">
    <text evidence="2">The sequence shown here is derived from an EMBL/GenBank/DDBJ whole genome shotgun (WGS) entry which is preliminary data.</text>
</comment>
<dbReference type="Proteomes" id="UP000325957">
    <property type="component" value="Unassembled WGS sequence"/>
</dbReference>
<name>A0A5J5KYP9_9MICC</name>
<dbReference type="PANTHER" id="PTHR36456">
    <property type="entry name" value="UPF0232 PROTEIN SCO3875"/>
    <property type="match status" value="1"/>
</dbReference>
<dbReference type="EMBL" id="SZWF01000004">
    <property type="protein sequence ID" value="KAA9394784.1"/>
    <property type="molecule type" value="Genomic_DNA"/>
</dbReference>
<evidence type="ECO:0000256" key="1">
    <source>
        <dbReference type="SAM" id="MobiDB-lite"/>
    </source>
</evidence>
<proteinExistence type="predicted"/>
<dbReference type="PANTHER" id="PTHR36456:SF1">
    <property type="entry name" value="UPF0232 PROTEIN SCO3875"/>
    <property type="match status" value="1"/>
</dbReference>
<protein>
    <submittedName>
        <fullName evidence="2">DUF721 domain-containing protein</fullName>
    </submittedName>
</protein>